<proteinExistence type="predicted"/>
<evidence type="ECO:0000313" key="1">
    <source>
        <dbReference type="EMBL" id="VAX40394.1"/>
    </source>
</evidence>
<reference evidence="1" key="1">
    <citation type="submission" date="2018-06" db="EMBL/GenBank/DDBJ databases">
        <authorList>
            <person name="Zhirakovskaya E."/>
        </authorList>
    </citation>
    <scope>NUCLEOTIDE SEQUENCE</scope>
</reference>
<organism evidence="1">
    <name type="scientific">hydrothermal vent metagenome</name>
    <dbReference type="NCBI Taxonomy" id="652676"/>
    <lineage>
        <taxon>unclassified sequences</taxon>
        <taxon>metagenomes</taxon>
        <taxon>ecological metagenomes</taxon>
    </lineage>
</organism>
<dbReference type="EMBL" id="UOGL01000436">
    <property type="protein sequence ID" value="VAX40394.1"/>
    <property type="molecule type" value="Genomic_DNA"/>
</dbReference>
<protein>
    <submittedName>
        <fullName evidence="1">Uncharacterized protein</fullName>
    </submittedName>
</protein>
<name>A0A3B1DVY7_9ZZZZ</name>
<sequence length="61" mass="6837">MIQPVFVIQGLLTPKICINPVGKQSYIILCLSSFSCNKKESSDYRAKSKKVPSITLMDNFI</sequence>
<gene>
    <name evidence="1" type="ORF">MNBD_PLANCTO02-2421</name>
</gene>
<dbReference type="AlphaFoldDB" id="A0A3B1DVY7"/>
<accession>A0A3B1DVY7</accession>